<evidence type="ECO:0000313" key="2">
    <source>
        <dbReference type="EMBL" id="QHT88718.1"/>
    </source>
</evidence>
<dbReference type="InterPro" id="IPR036844">
    <property type="entry name" value="Hint_dom_sf"/>
</dbReference>
<proteinExistence type="predicted"/>
<name>A0A6C0I6S9_9ZZZZ</name>
<protein>
    <recommendedName>
        <fullName evidence="1">Vint domain-containing protein</fullName>
    </recommendedName>
</protein>
<dbReference type="EMBL" id="MN740121">
    <property type="protein sequence ID" value="QHT88718.1"/>
    <property type="molecule type" value="Genomic_DNA"/>
</dbReference>
<reference evidence="2" key="1">
    <citation type="journal article" date="2020" name="Nature">
        <title>Giant virus diversity and host interactions through global metagenomics.</title>
        <authorList>
            <person name="Schulz F."/>
            <person name="Roux S."/>
            <person name="Paez-Espino D."/>
            <person name="Jungbluth S."/>
            <person name="Walsh D.A."/>
            <person name="Denef V.J."/>
            <person name="McMahon K.D."/>
            <person name="Konstantinidis K.T."/>
            <person name="Eloe-Fadrosh E.A."/>
            <person name="Kyrpides N.C."/>
            <person name="Woyke T."/>
        </authorList>
    </citation>
    <scope>NUCLEOTIDE SEQUENCE</scope>
    <source>
        <strain evidence="2">GVMAG-M-3300023184-51</strain>
    </source>
</reference>
<sequence length="257" mass="29505">MSIPLAILIALFSVIVAVLSKMFHLSPVSVPKQCFDKNTKFTMYNGEIIKISDIKPGDILSDNTRITATMKLDLNNSRMFSLQGVIVSESHWVKYNGRWIYVKDHPEAIEIHGYKEPYIYCINTNTKDIIINGLEFLDWDDLYEAKLERVLKHIKQKPTTHNYIDIHRNLDKGFKSDFVVELIDSNKYIKDIKIGDMLKSGGEVYGLVEIDGSDLHIALGNSENLYHLLTTTQYFISNGQIFNDYNYIIDSIVSDEK</sequence>
<dbReference type="Pfam" id="PF14623">
    <property type="entry name" value="Vint"/>
    <property type="match status" value="1"/>
</dbReference>
<feature type="domain" description="Vint" evidence="1">
    <location>
        <begin position="34"/>
        <end position="106"/>
    </location>
</feature>
<dbReference type="AlphaFoldDB" id="A0A6C0I6S9"/>
<dbReference type="InterPro" id="IPR039510">
    <property type="entry name" value="Vint_dom"/>
</dbReference>
<evidence type="ECO:0000259" key="1">
    <source>
        <dbReference type="Pfam" id="PF14623"/>
    </source>
</evidence>
<accession>A0A6C0I6S9</accession>
<dbReference type="Gene3D" id="2.170.16.10">
    <property type="entry name" value="Hedgehog/Intein (Hint) domain"/>
    <property type="match status" value="1"/>
</dbReference>
<dbReference type="SUPFAM" id="SSF51294">
    <property type="entry name" value="Hedgehog/intein (Hint) domain"/>
    <property type="match status" value="1"/>
</dbReference>
<organism evidence="2">
    <name type="scientific">viral metagenome</name>
    <dbReference type="NCBI Taxonomy" id="1070528"/>
    <lineage>
        <taxon>unclassified sequences</taxon>
        <taxon>metagenomes</taxon>
        <taxon>organismal metagenomes</taxon>
    </lineage>
</organism>